<dbReference type="AlphaFoldDB" id="A0A0J6LG61"/>
<sequence>MLGGIYAAWRGKAFGNQVADFIGMHRSLYHGAMEEGGCNMHMLMLSHLKSEGHAVEAVAQDSCKFLIAGLRIIENKFGQQAHIDHARACVMSLMDSSQS</sequence>
<organism evidence="1 2">
    <name type="scientific">Pseudomonas weihenstephanensis</name>
    <dbReference type="NCBI Taxonomy" id="1608994"/>
    <lineage>
        <taxon>Bacteria</taxon>
        <taxon>Pseudomonadati</taxon>
        <taxon>Pseudomonadota</taxon>
        <taxon>Gammaproteobacteria</taxon>
        <taxon>Pseudomonadales</taxon>
        <taxon>Pseudomonadaceae</taxon>
        <taxon>Pseudomonas</taxon>
    </lineage>
</organism>
<gene>
    <name evidence="1" type="ORF">TU86_14925</name>
</gene>
<dbReference type="Proteomes" id="UP000036325">
    <property type="component" value="Unassembled WGS sequence"/>
</dbReference>
<evidence type="ECO:0000313" key="1">
    <source>
        <dbReference type="EMBL" id="KMN13346.1"/>
    </source>
</evidence>
<dbReference type="EMBL" id="JYLF01000005">
    <property type="protein sequence ID" value="KMN13346.1"/>
    <property type="molecule type" value="Genomic_DNA"/>
</dbReference>
<dbReference type="PATRIC" id="fig|1608994.3.peg.3654"/>
<protein>
    <submittedName>
        <fullName evidence="1">Uncharacterized protein</fullName>
    </submittedName>
</protein>
<evidence type="ECO:0000313" key="2">
    <source>
        <dbReference type="Proteomes" id="UP000036325"/>
    </source>
</evidence>
<proteinExistence type="predicted"/>
<accession>A0A0J6LG61</accession>
<comment type="caution">
    <text evidence="1">The sequence shown here is derived from an EMBL/GenBank/DDBJ whole genome shotgun (WGS) entry which is preliminary data.</text>
</comment>
<reference evidence="1 2" key="1">
    <citation type="submission" date="2015-02" db="EMBL/GenBank/DDBJ databases">
        <title>Pseudomonas helleri sp. nov. and Pseudomonas weihenstephanensis sp. nov., isolated from raw cows milk.</title>
        <authorList>
            <person name="von Neubeck M."/>
            <person name="Huptas C."/>
            <person name="Wenning M."/>
            <person name="Scherer S."/>
        </authorList>
    </citation>
    <scope>NUCLEOTIDE SEQUENCE [LARGE SCALE GENOMIC DNA]</scope>
    <source>
        <strain evidence="1 2">DSM 29166</strain>
    </source>
</reference>
<name>A0A0J6LG61_9PSED</name>